<protein>
    <submittedName>
        <fullName evidence="1">Tail protein X</fullName>
    </submittedName>
</protein>
<dbReference type="InterPro" id="IPR008861">
    <property type="entry name" value="GpX-like"/>
</dbReference>
<dbReference type="Pfam" id="PF05489">
    <property type="entry name" value="Phage_tail_X"/>
    <property type="match status" value="1"/>
</dbReference>
<evidence type="ECO:0000313" key="1">
    <source>
        <dbReference type="EMBL" id="STE02080.1"/>
    </source>
</evidence>
<accession>A0A2S8JJ32</accession>
<dbReference type="AlphaFoldDB" id="A0A2S8JJ32"/>
<name>A0A2S8JJ32_ECOLX</name>
<reference evidence="1 2" key="1">
    <citation type="submission" date="2018-06" db="EMBL/GenBank/DDBJ databases">
        <authorList>
            <consortium name="Pathogen Informatics"/>
            <person name="Doyle S."/>
        </authorList>
    </citation>
    <scope>NUCLEOTIDE SEQUENCE [LARGE SCALE GENOMIC DNA]</scope>
    <source>
        <strain evidence="1 2">NCTC10082</strain>
    </source>
</reference>
<evidence type="ECO:0000313" key="2">
    <source>
        <dbReference type="Proteomes" id="UP000255164"/>
    </source>
</evidence>
<sequence>MPTIWITRDGDVLDAICATHYGTENLSAMLTLVLEANQGLAEKGAVYPAGIRIALPEITQQVSESPYSLWD</sequence>
<dbReference type="Proteomes" id="UP000255164">
    <property type="component" value="Unassembled WGS sequence"/>
</dbReference>
<dbReference type="RefSeq" id="WP_046788661.1">
    <property type="nucleotide sequence ID" value="NZ_BLEH01000021.1"/>
</dbReference>
<proteinExistence type="predicted"/>
<dbReference type="EMBL" id="UFZA01000001">
    <property type="protein sequence ID" value="STE02080.1"/>
    <property type="molecule type" value="Genomic_DNA"/>
</dbReference>
<organism evidence="1 2">
    <name type="scientific">Escherichia coli</name>
    <dbReference type="NCBI Taxonomy" id="562"/>
    <lineage>
        <taxon>Bacteria</taxon>
        <taxon>Pseudomonadati</taxon>
        <taxon>Pseudomonadota</taxon>
        <taxon>Gammaproteobacteria</taxon>
        <taxon>Enterobacterales</taxon>
        <taxon>Enterobacteriaceae</taxon>
        <taxon>Escherichia</taxon>
    </lineage>
</organism>
<gene>
    <name evidence="1" type="primary">X_1</name>
    <name evidence="1" type="ORF">NCTC10082_00361</name>
</gene>